<feature type="region of interest" description="Disordered" evidence="2">
    <location>
        <begin position="626"/>
        <end position="650"/>
    </location>
</feature>
<dbReference type="EMBL" id="BQNB010019457">
    <property type="protein sequence ID" value="GJT85517.1"/>
    <property type="molecule type" value="Genomic_DNA"/>
</dbReference>
<protein>
    <submittedName>
        <fullName evidence="3">Uncharacterized protein</fullName>
    </submittedName>
</protein>
<reference evidence="3" key="2">
    <citation type="submission" date="2022-01" db="EMBL/GenBank/DDBJ databases">
        <authorList>
            <person name="Yamashiro T."/>
            <person name="Shiraishi A."/>
            <person name="Satake H."/>
            <person name="Nakayama K."/>
        </authorList>
    </citation>
    <scope>NUCLEOTIDE SEQUENCE</scope>
</reference>
<keyword evidence="1" id="KW-0175">Coiled coil</keyword>
<keyword evidence="4" id="KW-1185">Reference proteome</keyword>
<gene>
    <name evidence="3" type="ORF">Tco_1067234</name>
</gene>
<evidence type="ECO:0000256" key="1">
    <source>
        <dbReference type="SAM" id="Coils"/>
    </source>
</evidence>
<dbReference type="Proteomes" id="UP001151760">
    <property type="component" value="Unassembled WGS sequence"/>
</dbReference>
<feature type="coiled-coil region" evidence="1">
    <location>
        <begin position="236"/>
        <end position="307"/>
    </location>
</feature>
<name>A0ABQ5HCE7_9ASTR</name>
<evidence type="ECO:0000256" key="2">
    <source>
        <dbReference type="SAM" id="MobiDB-lite"/>
    </source>
</evidence>
<sequence length="650" mass="72745">MQKTILKQQYENFAPSRSEGLDKTYDRFQKLISQLEIHDTLSMDDLYNNLKVYEAEIKGQSSSSLNSQNVAFVSLENTSSTNEAVNIAHDVSTASSQGQASSSTYADDVMFSFFANQTNSQQLDNEDLEQIDSDDLEEMDLKWQVAMLTIRVKRFLKKTRRNLNFNGKETIGFDKTKVECYNYHIRGHFAREYRIGGYDWSFQAKEGPTNFALMAYTSQSSSSSDSEVHTCSKDCLKSYETLQKQYDQQREALKKSNLEIIGYQIGLESLEVRGPYIISLEEALKEKDDLKLKLEKFEESSKNLTKLINSQISAKDKAGLGYDSQINESEVVHSMFNSRESDVDNSHVNDRFKIGNGFHVNPPPYIRNYMPSRPDLSFAGLDDSVYKTKVSETITTASKTILTKSGQVPVNAAKQRAAVSISTARPVNAVPQNQKFNNVTTAGPKAVVNATKENRDNDVKSSACWIWRPKGNVIDHISKDSGSYMLKRFNYVDLQGRLKYMTGNKSFLTDHQEIDGGFVAFGGSPKGGKITGKGYYINSKAFRIFNTRTRFVEENLHINFLENKPNVVGIGPNWMFDIDTLTMSMNYQPVFAGNQTNGNAGTKANIDAGQAGKKTVGPQYVLLPFLTSDSQGPKSSNDEVADDAGKKNEA</sequence>
<evidence type="ECO:0000313" key="3">
    <source>
        <dbReference type="EMBL" id="GJT85517.1"/>
    </source>
</evidence>
<evidence type="ECO:0000313" key="4">
    <source>
        <dbReference type="Proteomes" id="UP001151760"/>
    </source>
</evidence>
<proteinExistence type="predicted"/>
<organism evidence="3 4">
    <name type="scientific">Tanacetum coccineum</name>
    <dbReference type="NCBI Taxonomy" id="301880"/>
    <lineage>
        <taxon>Eukaryota</taxon>
        <taxon>Viridiplantae</taxon>
        <taxon>Streptophyta</taxon>
        <taxon>Embryophyta</taxon>
        <taxon>Tracheophyta</taxon>
        <taxon>Spermatophyta</taxon>
        <taxon>Magnoliopsida</taxon>
        <taxon>eudicotyledons</taxon>
        <taxon>Gunneridae</taxon>
        <taxon>Pentapetalae</taxon>
        <taxon>asterids</taxon>
        <taxon>campanulids</taxon>
        <taxon>Asterales</taxon>
        <taxon>Asteraceae</taxon>
        <taxon>Asteroideae</taxon>
        <taxon>Anthemideae</taxon>
        <taxon>Anthemidinae</taxon>
        <taxon>Tanacetum</taxon>
    </lineage>
</organism>
<reference evidence="3" key="1">
    <citation type="journal article" date="2022" name="Int. J. Mol. Sci.">
        <title>Draft Genome of Tanacetum Coccineum: Genomic Comparison of Closely Related Tanacetum-Family Plants.</title>
        <authorList>
            <person name="Yamashiro T."/>
            <person name="Shiraishi A."/>
            <person name="Nakayama K."/>
            <person name="Satake H."/>
        </authorList>
    </citation>
    <scope>NUCLEOTIDE SEQUENCE</scope>
</reference>
<comment type="caution">
    <text evidence="3">The sequence shown here is derived from an EMBL/GenBank/DDBJ whole genome shotgun (WGS) entry which is preliminary data.</text>
</comment>
<accession>A0ABQ5HCE7</accession>